<reference evidence="2 3" key="1">
    <citation type="submission" date="2020-02" db="EMBL/GenBank/DDBJ databases">
        <authorList>
            <person name="Zheng R.K."/>
            <person name="Sun C.M."/>
        </authorList>
    </citation>
    <scope>NUCLEOTIDE SEQUENCE [LARGE SCALE GENOMIC DNA]</scope>
    <source>
        <strain evidence="3">rifampicinis</strain>
    </source>
</reference>
<dbReference type="PANTHER" id="PTHR42923">
    <property type="entry name" value="PROTOPORPHYRINOGEN OXIDASE"/>
    <property type="match status" value="1"/>
</dbReference>
<proteinExistence type="predicted"/>
<dbReference type="AlphaFoldDB" id="A0A7S8E9M9"/>
<dbReference type="InterPro" id="IPR050464">
    <property type="entry name" value="Zeta_carotene_desat/Oxidored"/>
</dbReference>
<sequence>MTSPNKTPIKTLPEDQFPVVIIGAGLAGLAAGAHLAGREVPPLLLEADSLWPGGRLGGGDAEVLHHEGRDWSFTPDHGVHAMWGGYVNMHATLERFTETTWQFSTGEEWINRWGKHVRRMEAGNAIRAKYIPAPFHYLQLLFNPLIWANIAPWDFLSLPGLLLSILLTIGIDPIKEERPMDGLDMSLFFRGWTPNLRATFTGLAVNLLAASEEDIDLASWIAALRFYTMLRRDAWIMRYFPSDSHVSLVQPLRDHIEQAGGELLDGMTVQHLERTPEGWRVVAEAGTGEVRSFYAQHVIIATNGSSAERFLLKSADTAPQAQGMIFPESLSNAVIRLWFKRAPHQDYTGGMLTGDFLPDNFFWLHRLYDDFRQWHEATGGSAIEMHVYGPKAVLDLPDANLMVEGTTEVLRAWPELKGQFLYGTVQRNIGVQTRFRVPDAHTLGVITPWEDVFACGDWVRHETPSMWMERSTTTGIAAANEVLTAYGLEPYPLLFPPQPELLVRILNRVIGWGRRLLGGPIRRLARLRRQEGDHS</sequence>
<dbReference type="InterPro" id="IPR002937">
    <property type="entry name" value="Amino_oxidase"/>
</dbReference>
<dbReference type="Gene3D" id="3.50.50.60">
    <property type="entry name" value="FAD/NAD(P)-binding domain"/>
    <property type="match status" value="2"/>
</dbReference>
<dbReference type="Pfam" id="PF01593">
    <property type="entry name" value="Amino_oxidase"/>
    <property type="match status" value="1"/>
</dbReference>
<dbReference type="InterPro" id="IPR036188">
    <property type="entry name" value="FAD/NAD-bd_sf"/>
</dbReference>
<dbReference type="RefSeq" id="WP_195170961.1">
    <property type="nucleotide sequence ID" value="NZ_CP062983.1"/>
</dbReference>
<dbReference type="Proteomes" id="UP000594468">
    <property type="component" value="Chromosome"/>
</dbReference>
<evidence type="ECO:0000313" key="3">
    <source>
        <dbReference type="Proteomes" id="UP000594468"/>
    </source>
</evidence>
<evidence type="ECO:0000259" key="1">
    <source>
        <dbReference type="Pfam" id="PF01593"/>
    </source>
</evidence>
<dbReference type="EMBL" id="CP062983">
    <property type="protein sequence ID" value="QPC82892.1"/>
    <property type="molecule type" value="Genomic_DNA"/>
</dbReference>
<accession>A0A7S8E9M9</accession>
<name>A0A7S8E9M9_9CHLR</name>
<dbReference type="SUPFAM" id="SSF51905">
    <property type="entry name" value="FAD/NAD(P)-binding domain"/>
    <property type="match status" value="1"/>
</dbReference>
<keyword evidence="3" id="KW-1185">Reference proteome</keyword>
<gene>
    <name evidence="2" type="ORF">G4Y79_00540</name>
</gene>
<evidence type="ECO:0000313" key="2">
    <source>
        <dbReference type="EMBL" id="QPC82892.1"/>
    </source>
</evidence>
<organism evidence="2 3">
    <name type="scientific">Phototrophicus methaneseepsis</name>
    <dbReference type="NCBI Taxonomy" id="2710758"/>
    <lineage>
        <taxon>Bacteria</taxon>
        <taxon>Bacillati</taxon>
        <taxon>Chloroflexota</taxon>
        <taxon>Candidatus Thermofontia</taxon>
        <taxon>Phototrophicales</taxon>
        <taxon>Phototrophicaceae</taxon>
        <taxon>Phototrophicus</taxon>
    </lineage>
</organism>
<dbReference type="KEGG" id="pmet:G4Y79_00540"/>
<protein>
    <submittedName>
        <fullName evidence="2">NAD(P)-binding protein</fullName>
    </submittedName>
</protein>
<feature type="domain" description="Amine oxidase" evidence="1">
    <location>
        <begin position="26"/>
        <end position="483"/>
    </location>
</feature>
<dbReference type="GO" id="GO:0016491">
    <property type="term" value="F:oxidoreductase activity"/>
    <property type="evidence" value="ECO:0007669"/>
    <property type="project" value="InterPro"/>
</dbReference>